<gene>
    <name evidence="1" type="ORF">Scep_019384</name>
</gene>
<comment type="caution">
    <text evidence="1">The sequence shown here is derived from an EMBL/GenBank/DDBJ whole genome shotgun (WGS) entry which is preliminary data.</text>
</comment>
<keyword evidence="2" id="KW-1185">Reference proteome</keyword>
<accession>A0AAP0NN91</accession>
<dbReference type="Proteomes" id="UP001419268">
    <property type="component" value="Unassembled WGS sequence"/>
</dbReference>
<reference evidence="1 2" key="1">
    <citation type="submission" date="2024-01" db="EMBL/GenBank/DDBJ databases">
        <title>Genome assemblies of Stephania.</title>
        <authorList>
            <person name="Yang L."/>
        </authorList>
    </citation>
    <scope>NUCLEOTIDE SEQUENCE [LARGE SCALE GENOMIC DNA]</scope>
    <source>
        <strain evidence="1">JXDWG</strain>
        <tissue evidence="1">Leaf</tissue>
    </source>
</reference>
<name>A0AAP0NN91_9MAGN</name>
<dbReference type="AlphaFoldDB" id="A0AAP0NN91"/>
<sequence length="57" mass="6631">MSKHTGGTRSFLSHKEQLDKYAGFVVGVNNLFLHVYTIKHDKSIFVDERSCRLNEEF</sequence>
<protein>
    <submittedName>
        <fullName evidence="1">Uncharacterized protein</fullName>
    </submittedName>
</protein>
<evidence type="ECO:0000313" key="2">
    <source>
        <dbReference type="Proteomes" id="UP001419268"/>
    </source>
</evidence>
<evidence type="ECO:0000313" key="1">
    <source>
        <dbReference type="EMBL" id="KAK9111865.1"/>
    </source>
</evidence>
<organism evidence="1 2">
    <name type="scientific">Stephania cephalantha</name>
    <dbReference type="NCBI Taxonomy" id="152367"/>
    <lineage>
        <taxon>Eukaryota</taxon>
        <taxon>Viridiplantae</taxon>
        <taxon>Streptophyta</taxon>
        <taxon>Embryophyta</taxon>
        <taxon>Tracheophyta</taxon>
        <taxon>Spermatophyta</taxon>
        <taxon>Magnoliopsida</taxon>
        <taxon>Ranunculales</taxon>
        <taxon>Menispermaceae</taxon>
        <taxon>Menispermoideae</taxon>
        <taxon>Cissampelideae</taxon>
        <taxon>Stephania</taxon>
    </lineage>
</organism>
<proteinExistence type="predicted"/>
<dbReference type="EMBL" id="JBBNAG010000008">
    <property type="protein sequence ID" value="KAK9111865.1"/>
    <property type="molecule type" value="Genomic_DNA"/>
</dbReference>